<dbReference type="GeneID" id="36591439"/>
<gene>
    <name evidence="2" type="ORF">K444DRAFT_631453</name>
</gene>
<dbReference type="AlphaFoldDB" id="A0A2J6T4N0"/>
<evidence type="ECO:0000313" key="2">
    <source>
        <dbReference type="EMBL" id="PMD57975.1"/>
    </source>
</evidence>
<proteinExistence type="predicted"/>
<accession>A0A2J6T4N0</accession>
<dbReference type="Proteomes" id="UP000235371">
    <property type="component" value="Unassembled WGS sequence"/>
</dbReference>
<name>A0A2J6T4N0_9HELO</name>
<feature type="domain" description="WSC" evidence="1">
    <location>
        <begin position="17"/>
        <end position="104"/>
    </location>
</feature>
<reference evidence="2 3" key="1">
    <citation type="submission" date="2016-04" db="EMBL/GenBank/DDBJ databases">
        <title>A degradative enzymes factory behind the ericoid mycorrhizal symbiosis.</title>
        <authorList>
            <consortium name="DOE Joint Genome Institute"/>
            <person name="Martino E."/>
            <person name="Morin E."/>
            <person name="Grelet G."/>
            <person name="Kuo A."/>
            <person name="Kohler A."/>
            <person name="Daghino S."/>
            <person name="Barry K."/>
            <person name="Choi C."/>
            <person name="Cichocki N."/>
            <person name="Clum A."/>
            <person name="Copeland A."/>
            <person name="Hainaut M."/>
            <person name="Haridas S."/>
            <person name="Labutti K."/>
            <person name="Lindquist E."/>
            <person name="Lipzen A."/>
            <person name="Khouja H.-R."/>
            <person name="Murat C."/>
            <person name="Ohm R."/>
            <person name="Olson A."/>
            <person name="Spatafora J."/>
            <person name="Veneault-Fourrey C."/>
            <person name="Henrissat B."/>
            <person name="Grigoriev I."/>
            <person name="Martin F."/>
            <person name="Perotto S."/>
        </authorList>
    </citation>
    <scope>NUCLEOTIDE SEQUENCE [LARGE SCALE GENOMIC DNA]</scope>
    <source>
        <strain evidence="2 3">E</strain>
    </source>
</reference>
<keyword evidence="3" id="KW-1185">Reference proteome</keyword>
<sequence>MEHILNGGASAVRQAPSTTCLGCYEETTTGPRTLAGAAFFNYTAVTPEMCGAPSSAYVYYGIVCGGECYCGNIIAPAANGAIIAPSPADCSMPCPGNAAEEKTE</sequence>
<dbReference type="InParanoid" id="A0A2J6T4N0"/>
<evidence type="ECO:0000259" key="1">
    <source>
        <dbReference type="PROSITE" id="PS51212"/>
    </source>
</evidence>
<dbReference type="InterPro" id="IPR002889">
    <property type="entry name" value="WSC_carb-bd"/>
</dbReference>
<evidence type="ECO:0000313" key="3">
    <source>
        <dbReference type="Proteomes" id="UP000235371"/>
    </source>
</evidence>
<dbReference type="RefSeq" id="XP_024734879.1">
    <property type="nucleotide sequence ID" value="XM_024883362.1"/>
</dbReference>
<organism evidence="2 3">
    <name type="scientific">Hyaloscypha bicolor E</name>
    <dbReference type="NCBI Taxonomy" id="1095630"/>
    <lineage>
        <taxon>Eukaryota</taxon>
        <taxon>Fungi</taxon>
        <taxon>Dikarya</taxon>
        <taxon>Ascomycota</taxon>
        <taxon>Pezizomycotina</taxon>
        <taxon>Leotiomycetes</taxon>
        <taxon>Helotiales</taxon>
        <taxon>Hyaloscyphaceae</taxon>
        <taxon>Hyaloscypha</taxon>
        <taxon>Hyaloscypha bicolor</taxon>
    </lineage>
</organism>
<dbReference type="Pfam" id="PF01822">
    <property type="entry name" value="WSC"/>
    <property type="match status" value="1"/>
</dbReference>
<dbReference type="EMBL" id="KZ613838">
    <property type="protein sequence ID" value="PMD57975.1"/>
    <property type="molecule type" value="Genomic_DNA"/>
</dbReference>
<dbReference type="PROSITE" id="PS51212">
    <property type="entry name" value="WSC"/>
    <property type="match status" value="1"/>
</dbReference>
<protein>
    <recommendedName>
        <fullName evidence="1">WSC domain-containing protein</fullName>
    </recommendedName>
</protein>